<organism evidence="1 2">
    <name type="scientific">Kitasatospora cystarginea</name>
    <dbReference type="NCBI Taxonomy" id="58350"/>
    <lineage>
        <taxon>Bacteria</taxon>
        <taxon>Bacillati</taxon>
        <taxon>Actinomycetota</taxon>
        <taxon>Actinomycetes</taxon>
        <taxon>Kitasatosporales</taxon>
        <taxon>Streptomycetaceae</taxon>
        <taxon>Kitasatospora</taxon>
    </lineage>
</organism>
<name>A0ABP5QUU1_9ACTN</name>
<gene>
    <name evidence="1" type="ORF">GCM10010430_28570</name>
</gene>
<dbReference type="Proteomes" id="UP001500305">
    <property type="component" value="Unassembled WGS sequence"/>
</dbReference>
<comment type="caution">
    <text evidence="1">The sequence shown here is derived from an EMBL/GenBank/DDBJ whole genome shotgun (WGS) entry which is preliminary data.</text>
</comment>
<reference evidence="2" key="1">
    <citation type="journal article" date="2019" name="Int. J. Syst. Evol. Microbiol.">
        <title>The Global Catalogue of Microorganisms (GCM) 10K type strain sequencing project: providing services to taxonomists for standard genome sequencing and annotation.</title>
        <authorList>
            <consortium name="The Broad Institute Genomics Platform"/>
            <consortium name="The Broad Institute Genome Sequencing Center for Infectious Disease"/>
            <person name="Wu L."/>
            <person name="Ma J."/>
        </authorList>
    </citation>
    <scope>NUCLEOTIDE SEQUENCE [LARGE SCALE GENOMIC DNA]</scope>
    <source>
        <strain evidence="2">JCM 7356</strain>
    </source>
</reference>
<dbReference type="EMBL" id="BAAATR010000010">
    <property type="protein sequence ID" value="GAA2244994.1"/>
    <property type="molecule type" value="Genomic_DNA"/>
</dbReference>
<sequence>MHVVHETIYQALHGDLVALVPCEGPGSPMVSAWRQARLQLLGQAVGVEGMLVLAGGAG</sequence>
<protein>
    <submittedName>
        <fullName evidence="1">Uncharacterized protein</fullName>
    </submittedName>
</protein>
<evidence type="ECO:0000313" key="1">
    <source>
        <dbReference type="EMBL" id="GAA2244994.1"/>
    </source>
</evidence>
<evidence type="ECO:0000313" key="2">
    <source>
        <dbReference type="Proteomes" id="UP001500305"/>
    </source>
</evidence>
<keyword evidence="2" id="KW-1185">Reference proteome</keyword>
<proteinExistence type="predicted"/>
<accession>A0ABP5QUU1</accession>